<dbReference type="Gene3D" id="2.40.440.10">
    <property type="entry name" value="L,D-transpeptidase catalytic domain-like"/>
    <property type="match status" value="1"/>
</dbReference>
<dbReference type="PANTHER" id="PTHR30582:SF24">
    <property type="entry name" value="L,D-TRANSPEPTIDASE ERFK_SRFK-RELATED"/>
    <property type="match status" value="1"/>
</dbReference>
<evidence type="ECO:0000256" key="3">
    <source>
        <dbReference type="ARBA" id="ARBA00022676"/>
    </source>
</evidence>
<organism evidence="11 12">
    <name type="scientific">Haloferula sargassicola</name>
    <dbReference type="NCBI Taxonomy" id="490096"/>
    <lineage>
        <taxon>Bacteria</taxon>
        <taxon>Pseudomonadati</taxon>
        <taxon>Verrucomicrobiota</taxon>
        <taxon>Verrucomicrobiia</taxon>
        <taxon>Verrucomicrobiales</taxon>
        <taxon>Verrucomicrobiaceae</taxon>
        <taxon>Haloferula</taxon>
    </lineage>
</organism>
<evidence type="ECO:0000256" key="6">
    <source>
        <dbReference type="ARBA" id="ARBA00022960"/>
    </source>
</evidence>
<proteinExistence type="inferred from homology"/>
<evidence type="ECO:0000256" key="9">
    <source>
        <dbReference type="PROSITE-ProRule" id="PRU01373"/>
    </source>
</evidence>
<dbReference type="CDD" id="cd16913">
    <property type="entry name" value="YkuD_like"/>
    <property type="match status" value="1"/>
</dbReference>
<keyword evidence="12" id="KW-1185">Reference proteome</keyword>
<evidence type="ECO:0000313" key="12">
    <source>
        <dbReference type="Proteomes" id="UP001476282"/>
    </source>
</evidence>
<feature type="active site" description="Proton donor/acceptor" evidence="9">
    <location>
        <position position="139"/>
    </location>
</feature>
<evidence type="ECO:0000313" key="11">
    <source>
        <dbReference type="EMBL" id="GAA5481658.1"/>
    </source>
</evidence>
<keyword evidence="3" id="KW-0328">Glycosyltransferase</keyword>
<protein>
    <recommendedName>
        <fullName evidence="10">L,D-TPase catalytic domain-containing protein</fullName>
    </recommendedName>
</protein>
<evidence type="ECO:0000256" key="7">
    <source>
        <dbReference type="ARBA" id="ARBA00022984"/>
    </source>
</evidence>
<comment type="pathway">
    <text evidence="1 9">Cell wall biogenesis; peptidoglycan biosynthesis.</text>
</comment>
<comment type="similarity">
    <text evidence="2">Belongs to the YkuD family.</text>
</comment>
<dbReference type="SUPFAM" id="SSF141523">
    <property type="entry name" value="L,D-transpeptidase catalytic domain-like"/>
    <property type="match status" value="1"/>
</dbReference>
<dbReference type="InterPro" id="IPR038063">
    <property type="entry name" value="Transpep_catalytic_dom"/>
</dbReference>
<evidence type="ECO:0000256" key="1">
    <source>
        <dbReference type="ARBA" id="ARBA00004752"/>
    </source>
</evidence>
<keyword evidence="4" id="KW-0808">Transferase</keyword>
<dbReference type="Pfam" id="PF03734">
    <property type="entry name" value="YkuD"/>
    <property type="match status" value="1"/>
</dbReference>
<feature type="active site" description="Nucleophile" evidence="9">
    <location>
        <position position="155"/>
    </location>
</feature>
<evidence type="ECO:0000256" key="5">
    <source>
        <dbReference type="ARBA" id="ARBA00022801"/>
    </source>
</evidence>
<gene>
    <name evidence="11" type="ORF">Hsar01_00869</name>
</gene>
<sequence>MTQKLRILLLQAGLILGCAVISSCGTSRDDHNKMLVSVRDQQMLLVRDGKPVKAYKVSTSKFGLGSRSGSNCTPLGYMEVARKIGDGAPSGMVFKGRRPTGEVLRPNEPGRDPIVGRILWLHGKESQNRNTFGRCIYIHGTPEEWRLGSPASYGCIRMAQRDVVDLYNRVGVGAEVRVIRGSLLTTREGLQYAQKQGNDRYRGYTAFHP</sequence>
<dbReference type="InterPro" id="IPR005490">
    <property type="entry name" value="LD_TPept_cat_dom"/>
</dbReference>
<feature type="domain" description="L,D-TPase catalytic" evidence="10">
    <location>
        <begin position="32"/>
        <end position="179"/>
    </location>
</feature>
<keyword evidence="8 9" id="KW-0961">Cell wall biogenesis/degradation</keyword>
<evidence type="ECO:0000259" key="10">
    <source>
        <dbReference type="PROSITE" id="PS52029"/>
    </source>
</evidence>
<keyword evidence="7 9" id="KW-0573">Peptidoglycan synthesis</keyword>
<dbReference type="PANTHER" id="PTHR30582">
    <property type="entry name" value="L,D-TRANSPEPTIDASE"/>
    <property type="match status" value="1"/>
</dbReference>
<dbReference type="EMBL" id="BAABRI010000004">
    <property type="protein sequence ID" value="GAA5481658.1"/>
    <property type="molecule type" value="Genomic_DNA"/>
</dbReference>
<evidence type="ECO:0000256" key="4">
    <source>
        <dbReference type="ARBA" id="ARBA00022679"/>
    </source>
</evidence>
<dbReference type="PROSITE" id="PS52029">
    <property type="entry name" value="LD_TPASE"/>
    <property type="match status" value="1"/>
</dbReference>
<evidence type="ECO:0000256" key="8">
    <source>
        <dbReference type="ARBA" id="ARBA00023316"/>
    </source>
</evidence>
<accession>A0ABP9UJ47</accession>
<comment type="caution">
    <text evidence="11">The sequence shown here is derived from an EMBL/GenBank/DDBJ whole genome shotgun (WGS) entry which is preliminary data.</text>
</comment>
<dbReference type="RefSeq" id="WP_353565808.1">
    <property type="nucleotide sequence ID" value="NZ_BAABRI010000004.1"/>
</dbReference>
<dbReference type="InterPro" id="IPR050979">
    <property type="entry name" value="LD-transpeptidase"/>
</dbReference>
<keyword evidence="5" id="KW-0378">Hydrolase</keyword>
<dbReference type="Proteomes" id="UP001476282">
    <property type="component" value="Unassembled WGS sequence"/>
</dbReference>
<evidence type="ECO:0000256" key="2">
    <source>
        <dbReference type="ARBA" id="ARBA00005992"/>
    </source>
</evidence>
<reference evidence="11 12" key="1">
    <citation type="submission" date="2024-02" db="EMBL/GenBank/DDBJ databases">
        <title>Haloferula sargassicola NBRC 104335.</title>
        <authorList>
            <person name="Ichikawa N."/>
            <person name="Katano-Makiyama Y."/>
            <person name="Hidaka K."/>
        </authorList>
    </citation>
    <scope>NUCLEOTIDE SEQUENCE [LARGE SCALE GENOMIC DNA]</scope>
    <source>
        <strain evidence="11 12">NBRC 104335</strain>
    </source>
</reference>
<name>A0ABP9UJ47_9BACT</name>
<dbReference type="PROSITE" id="PS51257">
    <property type="entry name" value="PROKAR_LIPOPROTEIN"/>
    <property type="match status" value="1"/>
</dbReference>
<keyword evidence="6 9" id="KW-0133">Cell shape</keyword>